<dbReference type="InterPro" id="IPR019239">
    <property type="entry name" value="VapB_antitoxin"/>
</dbReference>
<reference evidence="1 2" key="1">
    <citation type="submission" date="2018-05" db="EMBL/GenBank/DDBJ databases">
        <title>Leucothrix arctica sp. nov., isolated from Arctic seawater.</title>
        <authorList>
            <person name="Choi A."/>
            <person name="Baek K."/>
        </authorList>
    </citation>
    <scope>NUCLEOTIDE SEQUENCE [LARGE SCALE GENOMIC DNA]</scope>
    <source>
        <strain evidence="1 2">JCM 18388</strain>
    </source>
</reference>
<dbReference type="OrthoDB" id="9805830at2"/>
<accession>A0A317CFT1</accession>
<evidence type="ECO:0000313" key="2">
    <source>
        <dbReference type="Proteomes" id="UP000245539"/>
    </source>
</evidence>
<keyword evidence="2" id="KW-1185">Reference proteome</keyword>
<evidence type="ECO:0000313" key="1">
    <source>
        <dbReference type="EMBL" id="PWQ95042.1"/>
    </source>
</evidence>
<dbReference type="RefSeq" id="WP_109838645.1">
    <property type="nucleotide sequence ID" value="NZ_QGKM01000051.1"/>
</dbReference>
<proteinExistence type="predicted"/>
<sequence>MATNLAIDVNLLDEALHISGLKTKKETVNQALKEFIQRRKQREIIALFGKLPQDNDYDYKQGRK</sequence>
<dbReference type="EMBL" id="QGKM01000051">
    <property type="protein sequence ID" value="PWQ95042.1"/>
    <property type="molecule type" value="Genomic_DNA"/>
</dbReference>
<dbReference type="Proteomes" id="UP000245539">
    <property type="component" value="Unassembled WGS sequence"/>
</dbReference>
<name>A0A317CFT1_9GAMM</name>
<dbReference type="AlphaFoldDB" id="A0A317CFT1"/>
<organism evidence="1 2">
    <name type="scientific">Leucothrix pacifica</name>
    <dbReference type="NCBI Taxonomy" id="1247513"/>
    <lineage>
        <taxon>Bacteria</taxon>
        <taxon>Pseudomonadati</taxon>
        <taxon>Pseudomonadota</taxon>
        <taxon>Gammaproteobacteria</taxon>
        <taxon>Thiotrichales</taxon>
        <taxon>Thiotrichaceae</taxon>
        <taxon>Leucothrix</taxon>
    </lineage>
</organism>
<protein>
    <submittedName>
        <fullName evidence="1">DUF2191 domain-containing protein</fullName>
    </submittedName>
</protein>
<gene>
    <name evidence="1" type="ORF">DKW60_15870</name>
</gene>
<comment type="caution">
    <text evidence="1">The sequence shown here is derived from an EMBL/GenBank/DDBJ whole genome shotgun (WGS) entry which is preliminary data.</text>
</comment>
<dbReference type="Pfam" id="PF09957">
    <property type="entry name" value="VapB_antitoxin"/>
    <property type="match status" value="1"/>
</dbReference>